<accession>A0AAD7BAT8</accession>
<dbReference type="EMBL" id="JARKIF010000023">
    <property type="protein sequence ID" value="KAJ7615905.1"/>
    <property type="molecule type" value="Genomic_DNA"/>
</dbReference>
<dbReference type="Proteomes" id="UP001221142">
    <property type="component" value="Unassembled WGS sequence"/>
</dbReference>
<protein>
    <submittedName>
        <fullName evidence="2">Uncharacterized protein</fullName>
    </submittedName>
</protein>
<dbReference type="AlphaFoldDB" id="A0AAD7BAT8"/>
<dbReference type="CDD" id="cd11296">
    <property type="entry name" value="O-FucT_like"/>
    <property type="match status" value="1"/>
</dbReference>
<evidence type="ECO:0000313" key="2">
    <source>
        <dbReference type="EMBL" id="KAJ7615905.1"/>
    </source>
</evidence>
<proteinExistence type="predicted"/>
<evidence type="ECO:0000256" key="1">
    <source>
        <dbReference type="SAM" id="MobiDB-lite"/>
    </source>
</evidence>
<keyword evidence="3" id="KW-1185">Reference proteome</keyword>
<dbReference type="Gene3D" id="3.40.50.11350">
    <property type="match status" value="1"/>
</dbReference>
<gene>
    <name evidence="2" type="ORF">FB45DRAFT_1064100</name>
</gene>
<feature type="region of interest" description="Disordered" evidence="1">
    <location>
        <begin position="118"/>
        <end position="140"/>
    </location>
</feature>
<evidence type="ECO:0000313" key="3">
    <source>
        <dbReference type="Proteomes" id="UP001221142"/>
    </source>
</evidence>
<name>A0AAD7BAT8_9AGAR</name>
<sequence>MEAPCVKITGGEPFDWMIIASTKILELWSSYGSSPTLREFAWSALVTRALSRNFALLSSVASRPALLSPSLSRISHLSNSGNASHPYPLTSFAPYRTSSPPITGLLALHVRRGDYAEQSQHPGLTSGVPCPPGLPRRSRGEDVERGSVWALLADSGGHRPEWVASLVALFKKTGWDRVSTSLDMELGPEEYAVSQAVDMSVMVAAETFIGVGFSSLTSNVVQLRLAAGRHPGTTRFW</sequence>
<reference evidence="2" key="1">
    <citation type="submission" date="2023-03" db="EMBL/GenBank/DDBJ databases">
        <title>Massive genome expansion in bonnet fungi (Mycena s.s.) driven by repeated elements and novel gene families across ecological guilds.</title>
        <authorList>
            <consortium name="Lawrence Berkeley National Laboratory"/>
            <person name="Harder C.B."/>
            <person name="Miyauchi S."/>
            <person name="Viragh M."/>
            <person name="Kuo A."/>
            <person name="Thoen E."/>
            <person name="Andreopoulos B."/>
            <person name="Lu D."/>
            <person name="Skrede I."/>
            <person name="Drula E."/>
            <person name="Henrissat B."/>
            <person name="Morin E."/>
            <person name="Kohler A."/>
            <person name="Barry K."/>
            <person name="LaButti K."/>
            <person name="Morin E."/>
            <person name="Salamov A."/>
            <person name="Lipzen A."/>
            <person name="Mereny Z."/>
            <person name="Hegedus B."/>
            <person name="Baldrian P."/>
            <person name="Stursova M."/>
            <person name="Weitz H."/>
            <person name="Taylor A."/>
            <person name="Grigoriev I.V."/>
            <person name="Nagy L.G."/>
            <person name="Martin F."/>
            <person name="Kauserud H."/>
        </authorList>
    </citation>
    <scope>NUCLEOTIDE SEQUENCE</scope>
    <source>
        <strain evidence="2">9284</strain>
    </source>
</reference>
<comment type="caution">
    <text evidence="2">The sequence shown here is derived from an EMBL/GenBank/DDBJ whole genome shotgun (WGS) entry which is preliminary data.</text>
</comment>
<organism evidence="2 3">
    <name type="scientific">Roridomyces roridus</name>
    <dbReference type="NCBI Taxonomy" id="1738132"/>
    <lineage>
        <taxon>Eukaryota</taxon>
        <taxon>Fungi</taxon>
        <taxon>Dikarya</taxon>
        <taxon>Basidiomycota</taxon>
        <taxon>Agaricomycotina</taxon>
        <taxon>Agaricomycetes</taxon>
        <taxon>Agaricomycetidae</taxon>
        <taxon>Agaricales</taxon>
        <taxon>Marasmiineae</taxon>
        <taxon>Mycenaceae</taxon>
        <taxon>Roridomyces</taxon>
    </lineage>
</organism>